<dbReference type="AlphaFoldDB" id="A0A127K3D1"/>
<sequence length="78" mass="8610">MEKSTHSMKDLFAQLGLPNGDEDIAAFIKAHSPLPEFIKLPDAPCWTTAQGAFLREELAEDADWAEVVDQLNAALRGR</sequence>
<dbReference type="EMBL" id="CP014646">
    <property type="protein sequence ID" value="AMO36470.1"/>
    <property type="molecule type" value="Genomic_DNA"/>
</dbReference>
<accession>A0A127K3D1</accession>
<dbReference type="RefSeq" id="WP_004255537.1">
    <property type="nucleotide sequence ID" value="NZ_CP014646.1"/>
</dbReference>
<dbReference type="STRING" id="1134435.AC731_005690"/>
<evidence type="ECO:0008006" key="3">
    <source>
        <dbReference type="Google" id="ProtNLM"/>
    </source>
</evidence>
<organism evidence="1 2">
    <name type="scientific">Thauera humireducens</name>
    <dbReference type="NCBI Taxonomy" id="1134435"/>
    <lineage>
        <taxon>Bacteria</taxon>
        <taxon>Pseudomonadati</taxon>
        <taxon>Pseudomonadota</taxon>
        <taxon>Betaproteobacteria</taxon>
        <taxon>Rhodocyclales</taxon>
        <taxon>Zoogloeaceae</taxon>
        <taxon>Thauera</taxon>
    </lineage>
</organism>
<dbReference type="Pfam" id="PF10982">
    <property type="entry name" value="DUF2789"/>
    <property type="match status" value="1"/>
</dbReference>
<dbReference type="InterPro" id="IPR038086">
    <property type="entry name" value="DUF2789_sf"/>
</dbReference>
<gene>
    <name evidence="1" type="ORF">AC731_005690</name>
</gene>
<dbReference type="InterPro" id="IPR021250">
    <property type="entry name" value="DUF2789"/>
</dbReference>
<dbReference type="Gene3D" id="1.10.10.1130">
    <property type="entry name" value="Uncharacterised protein PF10982, DUF2789"/>
    <property type="match status" value="1"/>
</dbReference>
<dbReference type="Proteomes" id="UP000036902">
    <property type="component" value="Chromosome"/>
</dbReference>
<proteinExistence type="predicted"/>
<reference evidence="2" key="1">
    <citation type="submission" date="2016-03" db="EMBL/GenBank/DDBJ databases">
        <authorList>
            <person name="Ma C."/>
            <person name="Zhou S."/>
            <person name="Yang G."/>
        </authorList>
    </citation>
    <scope>NUCLEOTIDE SEQUENCE [LARGE SCALE GENOMIC DNA]</scope>
    <source>
        <strain evidence="2">SgZ-1</strain>
    </source>
</reference>
<keyword evidence="2" id="KW-1185">Reference proteome</keyword>
<dbReference type="KEGG" id="thu:AC731_005690"/>
<name>A0A127K3D1_9RHOO</name>
<evidence type="ECO:0000313" key="1">
    <source>
        <dbReference type="EMBL" id="AMO36470.1"/>
    </source>
</evidence>
<protein>
    <recommendedName>
        <fullName evidence="3">DUF2789 domain-containing protein</fullName>
    </recommendedName>
</protein>
<evidence type="ECO:0000313" key="2">
    <source>
        <dbReference type="Proteomes" id="UP000036902"/>
    </source>
</evidence>